<evidence type="ECO:0000256" key="1">
    <source>
        <dbReference type="SAM" id="MobiDB-lite"/>
    </source>
</evidence>
<evidence type="ECO:0000256" key="2">
    <source>
        <dbReference type="SAM" id="Phobius"/>
    </source>
</evidence>
<gene>
    <name evidence="3" type="ORF">Pme01_26350</name>
</gene>
<comment type="caution">
    <text evidence="3">The sequence shown here is derived from an EMBL/GenBank/DDBJ whole genome shotgun (WGS) entry which is preliminary data.</text>
</comment>
<keyword evidence="2" id="KW-0472">Membrane</keyword>
<reference evidence="3" key="1">
    <citation type="submission" date="2021-01" db="EMBL/GenBank/DDBJ databases">
        <title>Whole genome shotgun sequence of Planosporangium mesophilum NBRC 109066.</title>
        <authorList>
            <person name="Komaki H."/>
            <person name="Tamura T."/>
        </authorList>
    </citation>
    <scope>NUCLEOTIDE SEQUENCE</scope>
    <source>
        <strain evidence="3">NBRC 109066</strain>
    </source>
</reference>
<evidence type="ECO:0000313" key="4">
    <source>
        <dbReference type="Proteomes" id="UP000599074"/>
    </source>
</evidence>
<protein>
    <recommendedName>
        <fullName evidence="5">DUF3558 domain-containing protein</fullName>
    </recommendedName>
</protein>
<feature type="compositionally biased region" description="Polar residues" evidence="1">
    <location>
        <begin position="54"/>
        <end position="76"/>
    </location>
</feature>
<keyword evidence="4" id="KW-1185">Reference proteome</keyword>
<feature type="transmembrane region" description="Helical" evidence="2">
    <location>
        <begin position="31"/>
        <end position="51"/>
    </location>
</feature>
<dbReference type="AlphaFoldDB" id="A0A8J3TAH8"/>
<proteinExistence type="predicted"/>
<organism evidence="3 4">
    <name type="scientific">Planosporangium mesophilum</name>
    <dbReference type="NCBI Taxonomy" id="689768"/>
    <lineage>
        <taxon>Bacteria</taxon>
        <taxon>Bacillati</taxon>
        <taxon>Actinomycetota</taxon>
        <taxon>Actinomycetes</taxon>
        <taxon>Micromonosporales</taxon>
        <taxon>Micromonosporaceae</taxon>
        <taxon>Planosporangium</taxon>
    </lineage>
</organism>
<dbReference type="EMBL" id="BOON01000024">
    <property type="protein sequence ID" value="GII23038.1"/>
    <property type="molecule type" value="Genomic_DNA"/>
</dbReference>
<evidence type="ECO:0000313" key="3">
    <source>
        <dbReference type="EMBL" id="GII23038.1"/>
    </source>
</evidence>
<evidence type="ECO:0008006" key="5">
    <source>
        <dbReference type="Google" id="ProtNLM"/>
    </source>
</evidence>
<sequence>MARNRYPHGVIPLSGHGVSGRYRRLSYRRRAVAALAVLVGAVVVAGCSGGRQPLPQSTADSPPSVPTGTTSASASAGPTYNAIGLDVCTKTDSAQLATLSLTVDRAEAKQPTSGAGDACQFSMHTADGHKATLLVEASTPPSIEEAQRLFRSKAAVTVMSPEGPIMGLGDEAEAFSKQSQPGYKYSEYLMHARSGNLVVKVWLAVGGNEFTPKATLAATCQAIVKATLSAVPRS</sequence>
<dbReference type="Proteomes" id="UP000599074">
    <property type="component" value="Unassembled WGS sequence"/>
</dbReference>
<name>A0A8J3TAH8_9ACTN</name>
<feature type="region of interest" description="Disordered" evidence="1">
    <location>
        <begin position="52"/>
        <end position="76"/>
    </location>
</feature>
<keyword evidence="2" id="KW-0812">Transmembrane</keyword>
<accession>A0A8J3TAH8</accession>
<keyword evidence="2" id="KW-1133">Transmembrane helix</keyword>